<dbReference type="AlphaFoldDB" id="A0ABD5YUV7"/>
<feature type="domain" description="HTH bat-type" evidence="3">
    <location>
        <begin position="217"/>
        <end position="268"/>
    </location>
</feature>
<keyword evidence="6" id="KW-1185">Reference proteome</keyword>
<name>A0ABD5YUV7_9EURY</name>
<evidence type="ECO:0000259" key="3">
    <source>
        <dbReference type="Pfam" id="PF04967"/>
    </source>
</evidence>
<dbReference type="PANTHER" id="PTHR34236">
    <property type="entry name" value="DIMETHYL SULFOXIDE REDUCTASE TRANSCRIPTIONAL ACTIVATOR"/>
    <property type="match status" value="1"/>
</dbReference>
<gene>
    <name evidence="5" type="ORF">ACFQL7_21825</name>
</gene>
<dbReference type="PANTHER" id="PTHR34236:SF1">
    <property type="entry name" value="DIMETHYL SULFOXIDE REDUCTASE TRANSCRIPTIONAL ACTIVATOR"/>
    <property type="match status" value="1"/>
</dbReference>
<proteinExistence type="predicted"/>
<dbReference type="InterPro" id="IPR013324">
    <property type="entry name" value="RNA_pol_sigma_r3/r4-like"/>
</dbReference>
<evidence type="ECO:0000256" key="2">
    <source>
        <dbReference type="ARBA" id="ARBA00023163"/>
    </source>
</evidence>
<keyword evidence="2" id="KW-0804">Transcription</keyword>
<evidence type="ECO:0000313" key="6">
    <source>
        <dbReference type="Proteomes" id="UP001596417"/>
    </source>
</evidence>
<dbReference type="SUPFAM" id="SSF88659">
    <property type="entry name" value="Sigma3 and sigma4 domains of RNA polymerase sigma factors"/>
    <property type="match status" value="1"/>
</dbReference>
<organism evidence="5 6">
    <name type="scientific">Halocatena marina</name>
    <dbReference type="NCBI Taxonomy" id="2934937"/>
    <lineage>
        <taxon>Archaea</taxon>
        <taxon>Methanobacteriati</taxon>
        <taxon>Methanobacteriota</taxon>
        <taxon>Stenosarchaea group</taxon>
        <taxon>Halobacteria</taxon>
        <taxon>Halobacteriales</taxon>
        <taxon>Natronomonadaceae</taxon>
        <taxon>Halocatena</taxon>
    </lineage>
</organism>
<comment type="caution">
    <text evidence="5">The sequence shown here is derived from an EMBL/GenBank/DDBJ whole genome shotgun (WGS) entry which is preliminary data.</text>
</comment>
<dbReference type="Pfam" id="PF04967">
    <property type="entry name" value="HTH_10"/>
    <property type="match status" value="1"/>
</dbReference>
<protein>
    <submittedName>
        <fullName evidence="5">Helix-turn-helix domain-containing protein</fullName>
    </submittedName>
</protein>
<evidence type="ECO:0000259" key="4">
    <source>
        <dbReference type="Pfam" id="PF24278"/>
    </source>
</evidence>
<sequence length="278" mass="30986">MPSEIARLAPVLGPASAVFAIAYTKSIGYHSSLRCDECAAGDPRTLLVTDFRDGVPSRRMRYVTVVAYPDEKGINQLDRRINELGLEYRAIHRMELLDDDTVAMFAEGRGDIEGLRQILSESSGVHEFSITGDDDGFFSYSHYVADDLTRMLMEDRRKSSYLIDMPVEYTDGGLRVTYIGTEAAFTTALSEQPEGVRIKIERTGPYTPGSRHVVSQLTERQREVLRAAIDLGYYEEPRKTTHDEIAAAIGLSETTVGEHLRKIEATVFSSLHVGATDR</sequence>
<dbReference type="Pfam" id="PF24278">
    <property type="entry name" value="HVO_0513_N"/>
    <property type="match status" value="1"/>
</dbReference>
<dbReference type="InterPro" id="IPR056493">
    <property type="entry name" value="HVO_0513_N"/>
</dbReference>
<evidence type="ECO:0000313" key="5">
    <source>
        <dbReference type="EMBL" id="MFC7192192.1"/>
    </source>
</evidence>
<dbReference type="EMBL" id="JBHTAX010000004">
    <property type="protein sequence ID" value="MFC7192192.1"/>
    <property type="molecule type" value="Genomic_DNA"/>
</dbReference>
<reference evidence="5 6" key="1">
    <citation type="journal article" date="2019" name="Int. J. Syst. Evol. Microbiol.">
        <title>The Global Catalogue of Microorganisms (GCM) 10K type strain sequencing project: providing services to taxonomists for standard genome sequencing and annotation.</title>
        <authorList>
            <consortium name="The Broad Institute Genomics Platform"/>
            <consortium name="The Broad Institute Genome Sequencing Center for Infectious Disease"/>
            <person name="Wu L."/>
            <person name="Ma J."/>
        </authorList>
    </citation>
    <scope>NUCLEOTIDE SEQUENCE [LARGE SCALE GENOMIC DNA]</scope>
    <source>
        <strain evidence="5 6">RDMS1</strain>
    </source>
</reference>
<feature type="domain" description="HVO-0513-like N-terminal" evidence="4">
    <location>
        <begin position="84"/>
        <end position="206"/>
    </location>
</feature>
<accession>A0ABD5YUV7</accession>
<dbReference type="Proteomes" id="UP001596417">
    <property type="component" value="Unassembled WGS sequence"/>
</dbReference>
<keyword evidence="1" id="KW-0805">Transcription regulation</keyword>
<dbReference type="InterPro" id="IPR007050">
    <property type="entry name" value="HTH_bacterioopsin"/>
</dbReference>
<dbReference type="RefSeq" id="WP_248909942.1">
    <property type="nucleotide sequence ID" value="NZ_CP110250.1"/>
</dbReference>
<evidence type="ECO:0000256" key="1">
    <source>
        <dbReference type="ARBA" id="ARBA00023015"/>
    </source>
</evidence>
<dbReference type="Gene3D" id="1.10.10.10">
    <property type="entry name" value="Winged helix-like DNA-binding domain superfamily/Winged helix DNA-binding domain"/>
    <property type="match status" value="1"/>
</dbReference>
<dbReference type="GeneID" id="76201859"/>
<dbReference type="InterPro" id="IPR036388">
    <property type="entry name" value="WH-like_DNA-bd_sf"/>
</dbReference>